<keyword evidence="4" id="KW-1185">Reference proteome</keyword>
<sequence>MQVSRDDLAALLQIQQIDLEIMRQTKQLEELPQREAILATRQKRESIEAKRAQVEGLQREARKKITRITDEDASLAKKETGVQAAIEAAHGDFRNAEARTKELAGIAKRRATLAADHDAAADELAKIDGLAAQIARALDELDAQERSLVESFQREGGSLKNTIAQMQAQRAAAAASCSPEVLDLYDRAAARSGGVAVGRLDGNRCGTCRAVIEGGRLIDLKAQAPLGTCPACKRLLIIA</sequence>
<name>A0ABS9WIS8_9ACTN</name>
<keyword evidence="1" id="KW-0175">Coiled coil</keyword>
<feature type="domain" description="CT398-like coiled coil hairpin" evidence="2">
    <location>
        <begin position="14"/>
        <end position="193"/>
    </location>
</feature>
<organism evidence="3 4">
    <name type="scientific">Adlercreutzia faecimuris</name>
    <dbReference type="NCBI Taxonomy" id="2897341"/>
    <lineage>
        <taxon>Bacteria</taxon>
        <taxon>Bacillati</taxon>
        <taxon>Actinomycetota</taxon>
        <taxon>Coriobacteriia</taxon>
        <taxon>Eggerthellales</taxon>
        <taxon>Eggerthellaceae</taxon>
        <taxon>Adlercreutzia</taxon>
    </lineage>
</organism>
<feature type="coiled-coil region" evidence="1">
    <location>
        <begin position="40"/>
        <end position="67"/>
    </location>
</feature>
<proteinExistence type="predicted"/>
<evidence type="ECO:0000313" key="3">
    <source>
        <dbReference type="EMBL" id="MCI2242709.1"/>
    </source>
</evidence>
<dbReference type="Gene3D" id="1.10.287.1490">
    <property type="match status" value="1"/>
</dbReference>
<reference evidence="3" key="1">
    <citation type="submission" date="2021-11" db="EMBL/GenBank/DDBJ databases">
        <title>A Novel Adlercreutzia Species, isolated from a Allomyrina dichotoma larva feces.</title>
        <authorList>
            <person name="Suh M.K."/>
        </authorList>
    </citation>
    <scope>NUCLEOTIDE SEQUENCE</scope>
    <source>
        <strain evidence="3">JBNU-10</strain>
    </source>
</reference>
<dbReference type="Proteomes" id="UP001430755">
    <property type="component" value="Unassembled WGS sequence"/>
</dbReference>
<dbReference type="EMBL" id="JAJMLW010000003">
    <property type="protein sequence ID" value="MCI2242709.1"/>
    <property type="molecule type" value="Genomic_DNA"/>
</dbReference>
<comment type="caution">
    <text evidence="3">The sequence shown here is derived from an EMBL/GenBank/DDBJ whole genome shotgun (WGS) entry which is preliminary data.</text>
</comment>
<gene>
    <name evidence="3" type="ORF">LPT13_10165</name>
</gene>
<dbReference type="InterPro" id="IPR056003">
    <property type="entry name" value="CT398_CC_hairpin"/>
</dbReference>
<dbReference type="Pfam" id="PF24481">
    <property type="entry name" value="CT398_CC"/>
    <property type="match status" value="1"/>
</dbReference>
<protein>
    <recommendedName>
        <fullName evidence="2">CT398-like coiled coil hairpin domain-containing protein</fullName>
    </recommendedName>
</protein>
<evidence type="ECO:0000256" key="1">
    <source>
        <dbReference type="SAM" id="Coils"/>
    </source>
</evidence>
<evidence type="ECO:0000313" key="4">
    <source>
        <dbReference type="Proteomes" id="UP001430755"/>
    </source>
</evidence>
<accession>A0ABS9WIS8</accession>
<evidence type="ECO:0000259" key="2">
    <source>
        <dbReference type="Pfam" id="PF24481"/>
    </source>
</evidence>
<dbReference type="RefSeq" id="WP_242166196.1">
    <property type="nucleotide sequence ID" value="NZ_JAJMLW010000003.1"/>
</dbReference>